<evidence type="ECO:0000313" key="1">
    <source>
        <dbReference type="EMBL" id="KAF1989953.1"/>
    </source>
</evidence>
<gene>
    <name evidence="1" type="ORF">K402DRAFT_244180</name>
</gene>
<dbReference type="EMBL" id="ML977143">
    <property type="protein sequence ID" value="KAF1989953.1"/>
    <property type="molecule type" value="Genomic_DNA"/>
</dbReference>
<dbReference type="Proteomes" id="UP000800041">
    <property type="component" value="Unassembled WGS sequence"/>
</dbReference>
<protein>
    <submittedName>
        <fullName evidence="1">Uncharacterized protein</fullName>
    </submittedName>
</protein>
<dbReference type="OrthoDB" id="160374at2759"/>
<name>A0A6G1H9P8_9PEZI</name>
<reference evidence="1" key="1">
    <citation type="journal article" date="2020" name="Stud. Mycol.">
        <title>101 Dothideomycetes genomes: a test case for predicting lifestyles and emergence of pathogens.</title>
        <authorList>
            <person name="Haridas S."/>
            <person name="Albert R."/>
            <person name="Binder M."/>
            <person name="Bloem J."/>
            <person name="Labutti K."/>
            <person name="Salamov A."/>
            <person name="Andreopoulos B."/>
            <person name="Baker S."/>
            <person name="Barry K."/>
            <person name="Bills G."/>
            <person name="Bluhm B."/>
            <person name="Cannon C."/>
            <person name="Castanera R."/>
            <person name="Culley D."/>
            <person name="Daum C."/>
            <person name="Ezra D."/>
            <person name="Gonzalez J."/>
            <person name="Henrissat B."/>
            <person name="Kuo A."/>
            <person name="Liang C."/>
            <person name="Lipzen A."/>
            <person name="Lutzoni F."/>
            <person name="Magnuson J."/>
            <person name="Mondo S."/>
            <person name="Nolan M."/>
            <person name="Ohm R."/>
            <person name="Pangilinan J."/>
            <person name="Park H.-J."/>
            <person name="Ramirez L."/>
            <person name="Alfaro M."/>
            <person name="Sun H."/>
            <person name="Tritt A."/>
            <person name="Yoshinaga Y."/>
            <person name="Zwiers L.-H."/>
            <person name="Turgeon B."/>
            <person name="Goodwin S."/>
            <person name="Spatafora J."/>
            <person name="Crous P."/>
            <person name="Grigoriev I."/>
        </authorList>
    </citation>
    <scope>NUCLEOTIDE SEQUENCE</scope>
    <source>
        <strain evidence="1">CBS 113979</strain>
    </source>
</reference>
<keyword evidence="2" id="KW-1185">Reference proteome</keyword>
<dbReference type="AlphaFoldDB" id="A0A6G1H9P8"/>
<organism evidence="1 2">
    <name type="scientific">Aulographum hederae CBS 113979</name>
    <dbReference type="NCBI Taxonomy" id="1176131"/>
    <lineage>
        <taxon>Eukaryota</taxon>
        <taxon>Fungi</taxon>
        <taxon>Dikarya</taxon>
        <taxon>Ascomycota</taxon>
        <taxon>Pezizomycotina</taxon>
        <taxon>Dothideomycetes</taxon>
        <taxon>Pleosporomycetidae</taxon>
        <taxon>Aulographales</taxon>
        <taxon>Aulographaceae</taxon>
    </lineage>
</organism>
<accession>A0A6G1H9P8</accession>
<evidence type="ECO:0000313" key="2">
    <source>
        <dbReference type="Proteomes" id="UP000800041"/>
    </source>
</evidence>
<sequence length="707" mass="79668">MAPMTPSPARRTFDLRVLLKEVTSSEGEQARNKPKAWIDLTSLISSLPIDTLVETLFSLKLLEAAENSLAKLLPEDITKYSVSADASHYSEPVDTATGESRKRKREADPVAESFETIHAIGETVSTFHAICCSDDAERVARHYLPTLPTPDYRLAASLLNHWLLVLISANNTHFLDLIPRLASFIAIWRLSSDDASSYSDTQVAFSDSCLVSTAVLYARLQRLLIDNQQKTLQTKSLSEGSDLLEQLIAQFILRPTENQFFKVYTKSQEAHVEAFKLLAPLKIKKGDDPAHLRPVLPLLLDLAIRSTSAKRESTQIQLWHQIAFNILAESVSDPRDNTDAPLEQPLTDHSHVGLMLAVFKKRKVVPTAEFLANVVKDHSGLNTNDGTPVSWPIVSQALELNEDVFIDRGRSLHENTTAKPHLPSLIFARIPLACALQAKPIVGAESNSDAVEDEVQIVKAIATTLLHAYCRNNKLGGFFTRWYEQLMRPIPLPQRGSYTYIWQENDLSLELRELLEDSLAKNQIESILRGHCRRIDASNQAFENLKLGTEVPENLTRGCYGSLIIVEAILGAVRTEETIAHLVRVQMDIRKCLWQLGEHCSRLELDFMPMIWRLLGRTHMLLRAYEDKESLVPVFGSRCFSSAQETIENSKNPPEHCDASLIVSNVCASYLNVLRFAEQAWREIEKVFDRSTANIMLWLIHRPEWLE</sequence>
<proteinExistence type="predicted"/>